<keyword evidence="2" id="KW-1185">Reference proteome</keyword>
<proteinExistence type="predicted"/>
<protein>
    <submittedName>
        <fullName evidence="1">Uncharacterized protein</fullName>
    </submittedName>
</protein>
<evidence type="ECO:0000313" key="2">
    <source>
        <dbReference type="Proteomes" id="UP001501638"/>
    </source>
</evidence>
<sequence>MSARWETIGRGGSPRIRGEFNLLHLEEVLGQPEGPAAFPGATEFQRSFLSELRVIDHTPRSGAGMLTYIRLQPGKSPLEIWYSDIADIGEEPYPPGFVKMDITYCQYLDSLVVTKGTYGWQYLYTDVSLRRGGFQETVDYLQGMLQVFPELFPRYEYAPFRARLEARL</sequence>
<name>A0ABN3JIB2_9ACTN</name>
<gene>
    <name evidence="1" type="ORF">GCM10010405_12720</name>
</gene>
<dbReference type="Proteomes" id="UP001501638">
    <property type="component" value="Unassembled WGS sequence"/>
</dbReference>
<organism evidence="1 2">
    <name type="scientific">Streptomyces macrosporus</name>
    <dbReference type="NCBI Taxonomy" id="44032"/>
    <lineage>
        <taxon>Bacteria</taxon>
        <taxon>Bacillati</taxon>
        <taxon>Actinomycetota</taxon>
        <taxon>Actinomycetes</taxon>
        <taxon>Kitasatosporales</taxon>
        <taxon>Streptomycetaceae</taxon>
        <taxon>Streptomyces</taxon>
    </lineage>
</organism>
<evidence type="ECO:0000313" key="1">
    <source>
        <dbReference type="EMBL" id="GAA2431313.1"/>
    </source>
</evidence>
<reference evidence="1 2" key="1">
    <citation type="journal article" date="2019" name="Int. J. Syst. Evol. Microbiol.">
        <title>The Global Catalogue of Microorganisms (GCM) 10K type strain sequencing project: providing services to taxonomists for standard genome sequencing and annotation.</title>
        <authorList>
            <consortium name="The Broad Institute Genomics Platform"/>
            <consortium name="The Broad Institute Genome Sequencing Center for Infectious Disease"/>
            <person name="Wu L."/>
            <person name="Ma J."/>
        </authorList>
    </citation>
    <scope>NUCLEOTIDE SEQUENCE [LARGE SCALE GENOMIC DNA]</scope>
    <source>
        <strain evidence="1 2">JCM 6305</strain>
    </source>
</reference>
<dbReference type="EMBL" id="BAAASZ010000010">
    <property type="protein sequence ID" value="GAA2431313.1"/>
    <property type="molecule type" value="Genomic_DNA"/>
</dbReference>
<comment type="caution">
    <text evidence="1">The sequence shown here is derived from an EMBL/GenBank/DDBJ whole genome shotgun (WGS) entry which is preliminary data.</text>
</comment>
<accession>A0ABN3JIB2</accession>